<reference evidence="1" key="1">
    <citation type="submission" date="2018-05" db="EMBL/GenBank/DDBJ databases">
        <authorList>
            <person name="Lanie J.A."/>
            <person name="Ng W.-L."/>
            <person name="Kazmierczak K.M."/>
            <person name="Andrzejewski T.M."/>
            <person name="Davidsen T.M."/>
            <person name="Wayne K.J."/>
            <person name="Tettelin H."/>
            <person name="Glass J.I."/>
            <person name="Rusch D."/>
            <person name="Podicherti R."/>
            <person name="Tsui H.-C.T."/>
            <person name="Winkler M.E."/>
        </authorList>
    </citation>
    <scope>NUCLEOTIDE SEQUENCE</scope>
</reference>
<organism evidence="1">
    <name type="scientific">marine metagenome</name>
    <dbReference type="NCBI Taxonomy" id="408172"/>
    <lineage>
        <taxon>unclassified sequences</taxon>
        <taxon>metagenomes</taxon>
        <taxon>ecological metagenomes</taxon>
    </lineage>
</organism>
<proteinExistence type="predicted"/>
<dbReference type="EMBL" id="UINC01226912">
    <property type="protein sequence ID" value="SVE57594.1"/>
    <property type="molecule type" value="Genomic_DNA"/>
</dbReference>
<accession>A0A383ELX4</accession>
<feature type="non-terminal residue" evidence="1">
    <location>
        <position position="50"/>
    </location>
</feature>
<name>A0A383ELX4_9ZZZZ</name>
<sequence>MKKYLFRFLTLTFLLLSSVTFSFPRVIIENASLIDAASPLRETMTVVLQG</sequence>
<dbReference type="AlphaFoldDB" id="A0A383ELX4"/>
<evidence type="ECO:0000313" key="1">
    <source>
        <dbReference type="EMBL" id="SVE57594.1"/>
    </source>
</evidence>
<protein>
    <submittedName>
        <fullName evidence="1">Uncharacterized protein</fullName>
    </submittedName>
</protein>
<gene>
    <name evidence="1" type="ORF">METZ01_LOCUS510448</name>
</gene>